<dbReference type="SUPFAM" id="SSF51126">
    <property type="entry name" value="Pectin lyase-like"/>
    <property type="match status" value="2"/>
</dbReference>
<protein>
    <recommendedName>
        <fullName evidence="5">Multidrug transporter</fullName>
    </recommendedName>
</protein>
<dbReference type="InterPro" id="IPR012334">
    <property type="entry name" value="Pectin_lyas_fold"/>
</dbReference>
<feature type="chain" id="PRO_5015529790" description="Multidrug transporter" evidence="2">
    <location>
        <begin position="28"/>
        <end position="657"/>
    </location>
</feature>
<reference evidence="3 4" key="1">
    <citation type="submission" date="2016-11" db="EMBL/GenBank/DDBJ databases">
        <title>Trade-off between light-utilization and light-protection in marine flavobacteria.</title>
        <authorList>
            <person name="Kumagai Y."/>
        </authorList>
    </citation>
    <scope>NUCLEOTIDE SEQUENCE [LARGE SCALE GENOMIC DNA]</scope>
    <source>
        <strain evidence="3 4">NBRC 107741</strain>
    </source>
</reference>
<dbReference type="AlphaFoldDB" id="A0A2S7KRH7"/>
<keyword evidence="4" id="KW-1185">Reference proteome</keyword>
<evidence type="ECO:0000313" key="3">
    <source>
        <dbReference type="EMBL" id="PQB05220.1"/>
    </source>
</evidence>
<feature type="signal peptide" evidence="2">
    <location>
        <begin position="1"/>
        <end position="27"/>
    </location>
</feature>
<evidence type="ECO:0000313" key="4">
    <source>
        <dbReference type="Proteomes" id="UP000239800"/>
    </source>
</evidence>
<dbReference type="OrthoDB" id="1521716at2"/>
<accession>A0A2S7KRH7</accession>
<sequence length="657" mass="68266">MKKWRNLALIFALFGGLILTGCSSDNGGGTPPPTGDDDQGGGGPVEDTDLGGNLTEDRTLIASEQYRITAPLLVKEGVTLTIPAGTEIVSEVGIDRYIAVEQGATINVLGTASAPVIMRTADSNPGDWGGLVICGRGPTTEGIDVIAEVGGLVYGGTNAEDNSGTINYLIIKGSGAQINSESQYNGLSLYAVGSGTTIENVAVLNGADDGVEFFGGTVSMSNYYSEDNEDDSIDWTEGWNGTLTNSYVLHNIDGFSTVIEADGDNFNPTIQNLTALSFTGGTALQFKKESGATINGLSLTGYDTSIDMKDDGPLANVIIEGEVGNPDLSYTTPPTVDIEMFSWVETTAGGSEEILQGTVTGTVTLDASVSYLLNSSYIVQDGGELIIPAGTKITARDGGTSVYIAVLRGGKIQVNGTADNPVVMSTEAELPGGWGGLVICGDGPTTEGQNVVAEIGGFTYGGTNDTDNSGNIDYLVILGTGAQINSESQYNGVSLYAIGSNTSINNIAVINGADDGVEFFGGTVSATNIYLENNEDDAVDWTEGWNGTVTNTYVLHNIDGFSTAVEADGDNFNPTLNNFTAVSSTGGTALQFKKESGATMTNVLLDGYDTNVDMKDDGPVSNIIVDGAPMTTVNDDVFNGTAVDISGWTWINARLDN</sequence>
<dbReference type="Gene3D" id="2.160.20.10">
    <property type="entry name" value="Single-stranded right-handed beta-helix, Pectin lyase-like"/>
    <property type="match status" value="1"/>
</dbReference>
<dbReference type="PANTHER" id="PTHR41339">
    <property type="entry name" value="LIPL48"/>
    <property type="match status" value="1"/>
</dbReference>
<dbReference type="InterPro" id="IPR011050">
    <property type="entry name" value="Pectin_lyase_fold/virulence"/>
</dbReference>
<comment type="caution">
    <text evidence="3">The sequence shown here is derived from an EMBL/GenBank/DDBJ whole genome shotgun (WGS) entry which is preliminary data.</text>
</comment>
<name>A0A2S7KRH7_9FLAO</name>
<proteinExistence type="predicted"/>
<evidence type="ECO:0000256" key="1">
    <source>
        <dbReference type="SAM" id="MobiDB-lite"/>
    </source>
</evidence>
<organism evidence="3 4">
    <name type="scientific">Aureitalea marina</name>
    <dbReference type="NCBI Taxonomy" id="930804"/>
    <lineage>
        <taxon>Bacteria</taxon>
        <taxon>Pseudomonadati</taxon>
        <taxon>Bacteroidota</taxon>
        <taxon>Flavobacteriia</taxon>
        <taxon>Flavobacteriales</taxon>
        <taxon>Flavobacteriaceae</taxon>
        <taxon>Aureitalea</taxon>
    </lineage>
</organism>
<dbReference type="Proteomes" id="UP000239800">
    <property type="component" value="Unassembled WGS sequence"/>
</dbReference>
<evidence type="ECO:0000256" key="2">
    <source>
        <dbReference type="SAM" id="SignalP"/>
    </source>
</evidence>
<gene>
    <name evidence="3" type="ORF">BST85_10250</name>
</gene>
<dbReference type="RefSeq" id="WP_104813155.1">
    <property type="nucleotide sequence ID" value="NZ_MQUB01000001.1"/>
</dbReference>
<dbReference type="PROSITE" id="PS51257">
    <property type="entry name" value="PROKAR_LIPOPROTEIN"/>
    <property type="match status" value="1"/>
</dbReference>
<keyword evidence="2" id="KW-0732">Signal</keyword>
<dbReference type="EMBL" id="MQUB01000001">
    <property type="protein sequence ID" value="PQB05220.1"/>
    <property type="molecule type" value="Genomic_DNA"/>
</dbReference>
<dbReference type="PANTHER" id="PTHR41339:SF1">
    <property type="entry name" value="SECRETED PROTEIN"/>
    <property type="match status" value="1"/>
</dbReference>
<evidence type="ECO:0008006" key="5">
    <source>
        <dbReference type="Google" id="ProtNLM"/>
    </source>
</evidence>
<feature type="region of interest" description="Disordered" evidence="1">
    <location>
        <begin position="24"/>
        <end position="53"/>
    </location>
</feature>